<dbReference type="AlphaFoldDB" id="A0A212EKJ7"/>
<dbReference type="EMBL" id="AGBW02014266">
    <property type="protein sequence ID" value="OWR42006.1"/>
    <property type="molecule type" value="Genomic_DNA"/>
</dbReference>
<dbReference type="Gene3D" id="1.10.287.2250">
    <property type="match status" value="2"/>
</dbReference>
<sequence length="174" mass="20564">MKNYNRHYKNEADKEVHYLAFVETLKVINRRNALPHSDTHDINKFSDYTPEELKKIYMAVILQSHKLALVCPQHTYVFIMKAVICLFFIALIAISNGDKPHYDINKAPQLFELFMKNYNRHYKNEADKEAHYQAFVENLKTINRLNALPHSATHDINKFSDYTPEELKQIHDKN</sequence>
<feature type="transmembrane region" description="Helical" evidence="1">
    <location>
        <begin position="75"/>
        <end position="94"/>
    </location>
</feature>
<evidence type="ECO:0000256" key="1">
    <source>
        <dbReference type="SAM" id="Phobius"/>
    </source>
</evidence>
<dbReference type="InterPro" id="IPR038765">
    <property type="entry name" value="Papain-like_cys_pep_sf"/>
</dbReference>
<dbReference type="InterPro" id="IPR013201">
    <property type="entry name" value="Prot_inhib_I29"/>
</dbReference>
<keyword evidence="4" id="KW-1185">Reference proteome</keyword>
<dbReference type="InParanoid" id="A0A212EKJ7"/>
<evidence type="ECO:0000313" key="3">
    <source>
        <dbReference type="EMBL" id="OWR42006.1"/>
    </source>
</evidence>
<keyword evidence="1" id="KW-1133">Transmembrane helix</keyword>
<protein>
    <submittedName>
        <fullName evidence="3">Seminal fluid protein HACP057</fullName>
    </submittedName>
</protein>
<dbReference type="SMART" id="SM00848">
    <property type="entry name" value="Inhibitor_I29"/>
    <property type="match status" value="2"/>
</dbReference>
<evidence type="ECO:0000259" key="2">
    <source>
        <dbReference type="SMART" id="SM00848"/>
    </source>
</evidence>
<dbReference type="SUPFAM" id="SSF54001">
    <property type="entry name" value="Cysteine proteinases"/>
    <property type="match status" value="2"/>
</dbReference>
<evidence type="ECO:0000313" key="4">
    <source>
        <dbReference type="Proteomes" id="UP000007151"/>
    </source>
</evidence>
<comment type="caution">
    <text evidence="3">The sequence shown here is derived from an EMBL/GenBank/DDBJ whole genome shotgun (WGS) entry which is preliminary data.</text>
</comment>
<keyword evidence="1" id="KW-0812">Transmembrane</keyword>
<dbReference type="KEGG" id="dpl:KGM_209252"/>
<feature type="domain" description="Cathepsin propeptide inhibitor" evidence="2">
    <location>
        <begin position="111"/>
        <end position="167"/>
    </location>
</feature>
<organism evidence="3 4">
    <name type="scientific">Danaus plexippus plexippus</name>
    <dbReference type="NCBI Taxonomy" id="278856"/>
    <lineage>
        <taxon>Eukaryota</taxon>
        <taxon>Metazoa</taxon>
        <taxon>Ecdysozoa</taxon>
        <taxon>Arthropoda</taxon>
        <taxon>Hexapoda</taxon>
        <taxon>Insecta</taxon>
        <taxon>Pterygota</taxon>
        <taxon>Neoptera</taxon>
        <taxon>Endopterygota</taxon>
        <taxon>Lepidoptera</taxon>
        <taxon>Glossata</taxon>
        <taxon>Ditrysia</taxon>
        <taxon>Papilionoidea</taxon>
        <taxon>Nymphalidae</taxon>
        <taxon>Danainae</taxon>
        <taxon>Danaini</taxon>
        <taxon>Danaina</taxon>
        <taxon>Danaus</taxon>
        <taxon>Danaus</taxon>
    </lineage>
</organism>
<accession>A0A212EKJ7</accession>
<dbReference type="Pfam" id="PF08246">
    <property type="entry name" value="Inhibitor_I29"/>
    <property type="match status" value="2"/>
</dbReference>
<reference evidence="3 4" key="1">
    <citation type="journal article" date="2011" name="Cell">
        <title>The monarch butterfly genome yields insights into long-distance migration.</title>
        <authorList>
            <person name="Zhan S."/>
            <person name="Merlin C."/>
            <person name="Boore J.L."/>
            <person name="Reppert S.M."/>
        </authorList>
    </citation>
    <scope>NUCLEOTIDE SEQUENCE [LARGE SCALE GENOMIC DNA]</scope>
    <source>
        <strain evidence="3">F-2</strain>
    </source>
</reference>
<gene>
    <name evidence="3" type="ORF">KGM_209252</name>
</gene>
<keyword evidence="1" id="KW-0472">Membrane</keyword>
<feature type="domain" description="Cathepsin propeptide inhibitor" evidence="2">
    <location>
        <begin position="1"/>
        <end position="53"/>
    </location>
</feature>
<dbReference type="Proteomes" id="UP000007151">
    <property type="component" value="Unassembled WGS sequence"/>
</dbReference>
<proteinExistence type="predicted"/>
<name>A0A212EKJ7_DANPL</name>